<protein>
    <submittedName>
        <fullName evidence="3">Retrovirus-related Pol polyprotein from transposon TNT 1-94</fullName>
    </submittedName>
</protein>
<dbReference type="AlphaFoldDB" id="A0A438DVI9"/>
<dbReference type="InterPro" id="IPR012337">
    <property type="entry name" value="RNaseH-like_sf"/>
</dbReference>
<dbReference type="InterPro" id="IPR001584">
    <property type="entry name" value="Integrase_cat-core"/>
</dbReference>
<dbReference type="InterPro" id="IPR036397">
    <property type="entry name" value="RNaseH_sf"/>
</dbReference>
<name>A0A438DVI9_VITVI</name>
<feature type="domain" description="Integrase catalytic" evidence="2">
    <location>
        <begin position="368"/>
        <end position="537"/>
    </location>
</feature>
<feature type="region of interest" description="Disordered" evidence="1">
    <location>
        <begin position="612"/>
        <end position="648"/>
    </location>
</feature>
<accession>A0A438DVI9</accession>
<comment type="caution">
    <text evidence="3">The sequence shown here is derived from an EMBL/GenBank/DDBJ whole genome shotgun (WGS) entry which is preliminary data.</text>
</comment>
<dbReference type="Pfam" id="PF13976">
    <property type="entry name" value="gag_pre-integrs"/>
    <property type="match status" value="1"/>
</dbReference>
<reference evidence="3 4" key="1">
    <citation type="journal article" date="2018" name="PLoS Genet.">
        <title>Population sequencing reveals clonal diversity and ancestral inbreeding in the grapevine cultivar Chardonnay.</title>
        <authorList>
            <person name="Roach M.J."/>
            <person name="Johnson D.L."/>
            <person name="Bohlmann J."/>
            <person name="van Vuuren H.J."/>
            <person name="Jones S.J."/>
            <person name="Pretorius I.S."/>
            <person name="Schmidt S.A."/>
            <person name="Borneman A.R."/>
        </authorList>
    </citation>
    <scope>NUCLEOTIDE SEQUENCE [LARGE SCALE GENOMIC DNA]</scope>
    <source>
        <strain evidence="4">cv. Chardonnay</strain>
        <tissue evidence="3">Leaf</tissue>
    </source>
</reference>
<dbReference type="Proteomes" id="UP000288805">
    <property type="component" value="Unassembled WGS sequence"/>
</dbReference>
<evidence type="ECO:0000259" key="2">
    <source>
        <dbReference type="PROSITE" id="PS50994"/>
    </source>
</evidence>
<dbReference type="SUPFAM" id="SSF56672">
    <property type="entry name" value="DNA/RNA polymerases"/>
    <property type="match status" value="1"/>
</dbReference>
<sequence>MSSDKLESFPIRFTGKNYCALEFQFKLFVKGKELWGHIDGSNPAPRDAKALSKWEIKDARVMTWILSLVEPHLVLNPRPYKTVVAMWNYLHTVNNQDNSTRRFQLEYEMVNFTRESLSIEEYFSGFQTLWIDYSDIVYANVPVAALSASNLMNRHPVPSLDACSSELLREEQRIHRGRIRVETCVLSSALVVKILVTLFGIVPRSSVTTARNKVISSLFVPFDLKGSRVLLIMSPPVPLVLLHCLLPRRLFLFLHCLNTLTPEMVQQMIISAFSTFGLSSNHTVSSKPWYFDSRASNHMTNTILSLSNVRNYDGNLKINTADGSSLPISAVGDLSSSLTDDQVSGKMIAKGPKVGRLFPLHVSSSTIVPSFPLLSFACNVVGSQHKMWHRRLGHPNSDVLRTLFNVGLLGNKACSSLDLSFDFFKRFLALIETPFSASIKVLRSDSGGEYMSNEFQDFLQSKGIISQHSCPLTPQQNDVAERINRHLLDVVRTLLLYSSVPPRFWCEALTTAVHLINCLPSPMLNHVSPFSKLFGHSPLYSDLRSFGCVCFVHLPTHEQHKLIDQFVKYAYLGYVIPHKGYVCYDPHARRIRVSRNVIFLENQYFFPSHVELPSTSSKSGSTSFVPPSDLDPTLDPNPAPASTTLRRSTRLSRPPDWYGFFSPVSLIATLSTISIPSCYKQAMEHECWQNAMQAELQALEENHTWDIVPCPPIVKPIGSKWVFSVKLHSDGSLDRYKARLVALGNKQEYGVDYEETFAPVAKMTTIRTILAIAASQSWQLHQMDAKNVFFHGDLQEEIYTKLPSSMTNSSPHDVCKLKRSLYGLKQAPRACHFLVYVDDIIITGIDCGLITKLQRMLHTTFHMKDLGQLTYFLGLEVHHRASGIFMNQHKYIQDLITLAGLEDTSSVDTPMEVNQFMTSLRHLHLVVVRRIIRYLQGSPTHGLFFPTSSSLQLVAYSDADWAGCPDTRLSTMGWCMFLGDALISWRCKKQDRVSKSSTEAEYCAMSTACSEIVWLRGLLEELGFPQTTSTPLHADNTSAIQIATNPLFMNVPSTLRLIAILFETPWKVG</sequence>
<dbReference type="PANTHER" id="PTHR11439">
    <property type="entry name" value="GAG-POL-RELATED RETROTRANSPOSON"/>
    <property type="match status" value="1"/>
</dbReference>
<evidence type="ECO:0000256" key="1">
    <source>
        <dbReference type="SAM" id="MobiDB-lite"/>
    </source>
</evidence>
<dbReference type="PANTHER" id="PTHR11439:SF497">
    <property type="entry name" value="CYSTEINE-RICH RLK (RECEPTOR-LIKE PROTEIN KINASE) 8"/>
    <property type="match status" value="1"/>
</dbReference>
<dbReference type="Pfam" id="PF07727">
    <property type="entry name" value="RVT_2"/>
    <property type="match status" value="2"/>
</dbReference>
<dbReference type="EMBL" id="QGNW01001481">
    <property type="protein sequence ID" value="RVW39483.1"/>
    <property type="molecule type" value="Genomic_DNA"/>
</dbReference>
<evidence type="ECO:0000313" key="3">
    <source>
        <dbReference type="EMBL" id="RVW39483.1"/>
    </source>
</evidence>
<dbReference type="CDD" id="cd09272">
    <property type="entry name" value="RNase_HI_RT_Ty1"/>
    <property type="match status" value="1"/>
</dbReference>
<feature type="compositionally biased region" description="Low complexity" evidence="1">
    <location>
        <begin position="613"/>
        <end position="628"/>
    </location>
</feature>
<dbReference type="SUPFAM" id="SSF53098">
    <property type="entry name" value="Ribonuclease H-like"/>
    <property type="match status" value="1"/>
</dbReference>
<dbReference type="InterPro" id="IPR025724">
    <property type="entry name" value="GAG-pre-integrase_dom"/>
</dbReference>
<dbReference type="InterPro" id="IPR057670">
    <property type="entry name" value="SH3_retrovirus"/>
</dbReference>
<dbReference type="InterPro" id="IPR013103">
    <property type="entry name" value="RVT_2"/>
</dbReference>
<dbReference type="GO" id="GO:0015074">
    <property type="term" value="P:DNA integration"/>
    <property type="evidence" value="ECO:0007669"/>
    <property type="project" value="InterPro"/>
</dbReference>
<dbReference type="Gene3D" id="3.30.420.10">
    <property type="entry name" value="Ribonuclease H-like superfamily/Ribonuclease H"/>
    <property type="match status" value="1"/>
</dbReference>
<dbReference type="GO" id="GO:0003676">
    <property type="term" value="F:nucleic acid binding"/>
    <property type="evidence" value="ECO:0007669"/>
    <property type="project" value="InterPro"/>
</dbReference>
<dbReference type="InterPro" id="IPR043502">
    <property type="entry name" value="DNA/RNA_pol_sf"/>
</dbReference>
<dbReference type="Pfam" id="PF25597">
    <property type="entry name" value="SH3_retrovirus"/>
    <property type="match status" value="1"/>
</dbReference>
<gene>
    <name evidence="3" type="primary">POLX_1479</name>
    <name evidence="3" type="ORF">CK203_085930</name>
</gene>
<dbReference type="PROSITE" id="PS50994">
    <property type="entry name" value="INTEGRASE"/>
    <property type="match status" value="1"/>
</dbReference>
<evidence type="ECO:0000313" key="4">
    <source>
        <dbReference type="Proteomes" id="UP000288805"/>
    </source>
</evidence>
<organism evidence="3 4">
    <name type="scientific">Vitis vinifera</name>
    <name type="common">Grape</name>
    <dbReference type="NCBI Taxonomy" id="29760"/>
    <lineage>
        <taxon>Eukaryota</taxon>
        <taxon>Viridiplantae</taxon>
        <taxon>Streptophyta</taxon>
        <taxon>Embryophyta</taxon>
        <taxon>Tracheophyta</taxon>
        <taxon>Spermatophyta</taxon>
        <taxon>Magnoliopsida</taxon>
        <taxon>eudicotyledons</taxon>
        <taxon>Gunneridae</taxon>
        <taxon>Pentapetalae</taxon>
        <taxon>rosids</taxon>
        <taxon>Vitales</taxon>
        <taxon>Vitaceae</taxon>
        <taxon>Viteae</taxon>
        <taxon>Vitis</taxon>
    </lineage>
</organism>
<proteinExistence type="predicted"/>